<reference evidence="2 3" key="1">
    <citation type="submission" date="2011-01" db="EMBL/GenBank/DDBJ databases">
        <authorList>
            <person name="Durkin A.S."/>
            <person name="Madupu R."/>
            <person name="Torralba M."/>
            <person name="Gillis M."/>
            <person name="Methe B."/>
            <person name="Sutton G."/>
            <person name="Nelson K.E."/>
        </authorList>
    </citation>
    <scope>NUCLEOTIDE SEQUENCE [LARGE SCALE GENOMIC DNA]</scope>
    <source>
        <strain evidence="2 3">ACS-065-V-Col13</strain>
    </source>
</reference>
<evidence type="ECO:0000313" key="2">
    <source>
        <dbReference type="EMBL" id="EGC82227.1"/>
    </source>
</evidence>
<dbReference type="GO" id="GO:0009228">
    <property type="term" value="P:thiamine biosynthetic process"/>
    <property type="evidence" value="ECO:0007669"/>
    <property type="project" value="UniProtKB-KW"/>
</dbReference>
<dbReference type="SUPFAM" id="SSF51391">
    <property type="entry name" value="Thiamin phosphate synthase"/>
    <property type="match status" value="1"/>
</dbReference>
<accession>F0GVA0</accession>
<dbReference type="AlphaFoldDB" id="F0GVA0"/>
<dbReference type="InterPro" id="IPR013785">
    <property type="entry name" value="Aldolase_TIM"/>
</dbReference>
<evidence type="ECO:0000313" key="3">
    <source>
        <dbReference type="Proteomes" id="UP000005286"/>
    </source>
</evidence>
<protein>
    <submittedName>
        <fullName evidence="2">Thiamine-phosphate diphosphorylase domain protein</fullName>
    </submittedName>
</protein>
<evidence type="ECO:0000259" key="1">
    <source>
        <dbReference type="Pfam" id="PF02581"/>
    </source>
</evidence>
<dbReference type="EMBL" id="AEXM01000013">
    <property type="protein sequence ID" value="EGC82227.1"/>
    <property type="molecule type" value="Genomic_DNA"/>
</dbReference>
<dbReference type="InterPro" id="IPR022998">
    <property type="entry name" value="ThiamineP_synth_TenI"/>
</dbReference>
<proteinExistence type="predicted"/>
<feature type="domain" description="Thiamine phosphate synthase/TenI" evidence="1">
    <location>
        <begin position="4"/>
        <end position="51"/>
    </location>
</feature>
<keyword evidence="3" id="KW-1185">Reference proteome</keyword>
<organism evidence="2 3">
    <name type="scientific">Anaerococcus prevotii ACS-065-V-Col13</name>
    <dbReference type="NCBI Taxonomy" id="879305"/>
    <lineage>
        <taxon>Bacteria</taxon>
        <taxon>Bacillati</taxon>
        <taxon>Bacillota</taxon>
        <taxon>Tissierellia</taxon>
        <taxon>Tissierellales</taxon>
        <taxon>Peptoniphilaceae</taxon>
        <taxon>Anaerococcus</taxon>
    </lineage>
</organism>
<dbReference type="Pfam" id="PF02581">
    <property type="entry name" value="TMP-TENI"/>
    <property type="match status" value="1"/>
</dbReference>
<dbReference type="STRING" id="879305.HMPREF9290_1193"/>
<gene>
    <name evidence="2" type="ORF">HMPREF9290_1193</name>
</gene>
<dbReference type="PATRIC" id="fig|879305.3.peg.733"/>
<dbReference type="eggNOG" id="COG0352">
    <property type="taxonomic scope" value="Bacteria"/>
</dbReference>
<dbReference type="Gene3D" id="3.20.20.70">
    <property type="entry name" value="Aldolase class I"/>
    <property type="match status" value="1"/>
</dbReference>
<sequence>MKKLYLVTNSDKYSEEEFLQRVESALKGGVDILQLREKEKTDIEILELGKK</sequence>
<dbReference type="Proteomes" id="UP000005286">
    <property type="component" value="Unassembled WGS sequence"/>
</dbReference>
<dbReference type="InterPro" id="IPR036206">
    <property type="entry name" value="ThiamineP_synth_sf"/>
</dbReference>
<name>F0GVA0_9FIRM</name>
<dbReference type="CDD" id="cd00564">
    <property type="entry name" value="TMP_TenI"/>
    <property type="match status" value="1"/>
</dbReference>
<comment type="caution">
    <text evidence="2">The sequence shown here is derived from an EMBL/GenBank/DDBJ whole genome shotgun (WGS) entry which is preliminary data.</text>
</comment>